<keyword evidence="1" id="KW-0812">Transmembrane</keyword>
<feature type="transmembrane region" description="Helical" evidence="1">
    <location>
        <begin position="54"/>
        <end position="77"/>
    </location>
</feature>
<dbReference type="Proteomes" id="UP000676967">
    <property type="component" value="Chromosome"/>
</dbReference>
<keyword evidence="1" id="KW-0472">Membrane</keyword>
<gene>
    <name evidence="2" type="ORF">Aiant_46100</name>
</gene>
<reference evidence="2 3" key="1">
    <citation type="submission" date="2020-08" db="EMBL/GenBank/DDBJ databases">
        <title>Whole genome shotgun sequence of Actinoplanes ianthinogenes NBRC 13996.</title>
        <authorList>
            <person name="Komaki H."/>
            <person name="Tamura T."/>
        </authorList>
    </citation>
    <scope>NUCLEOTIDE SEQUENCE [LARGE SCALE GENOMIC DNA]</scope>
    <source>
        <strain evidence="2 3">NBRC 13996</strain>
    </source>
</reference>
<accession>A0ABN6CIJ5</accession>
<evidence type="ECO:0000313" key="2">
    <source>
        <dbReference type="EMBL" id="BCJ43953.1"/>
    </source>
</evidence>
<proteinExistence type="predicted"/>
<organism evidence="2 3">
    <name type="scientific">Actinoplanes ianthinogenes</name>
    <dbReference type="NCBI Taxonomy" id="122358"/>
    <lineage>
        <taxon>Bacteria</taxon>
        <taxon>Bacillati</taxon>
        <taxon>Actinomycetota</taxon>
        <taxon>Actinomycetes</taxon>
        <taxon>Micromonosporales</taxon>
        <taxon>Micromonosporaceae</taxon>
        <taxon>Actinoplanes</taxon>
    </lineage>
</organism>
<sequence>MQISGEYGYTFGWLRRMFAAMFPRSRQMRIAGGALTVFFALFLAFDDEERTRSFWLVLTGLILTFNPEALAALTWLTQRKHIATPMRYILTEAGAEIQGVNSSTRVSWSGLAWVRLLPDMWLLRNGAASIAIPRAAFTPADQATVDAFLTNSIMAGAVRAG</sequence>
<evidence type="ECO:0000313" key="3">
    <source>
        <dbReference type="Proteomes" id="UP000676967"/>
    </source>
</evidence>
<evidence type="ECO:0000256" key="1">
    <source>
        <dbReference type="SAM" id="Phobius"/>
    </source>
</evidence>
<keyword evidence="3" id="KW-1185">Reference proteome</keyword>
<dbReference type="EMBL" id="AP023356">
    <property type="protein sequence ID" value="BCJ43953.1"/>
    <property type="molecule type" value="Genomic_DNA"/>
</dbReference>
<protein>
    <recommendedName>
        <fullName evidence="4">YcxB-like protein domain-containing protein</fullName>
    </recommendedName>
</protein>
<name>A0ABN6CIJ5_9ACTN</name>
<keyword evidence="1" id="KW-1133">Transmembrane helix</keyword>
<evidence type="ECO:0008006" key="4">
    <source>
        <dbReference type="Google" id="ProtNLM"/>
    </source>
</evidence>
<dbReference type="RefSeq" id="WP_189334568.1">
    <property type="nucleotide sequence ID" value="NZ_AP023356.1"/>
</dbReference>